<name>A0A1I1ZXT7_9BACI</name>
<gene>
    <name evidence="1" type="ORF">SAMN05216238_11372</name>
</gene>
<dbReference type="OrthoDB" id="2456726at2"/>
<dbReference type="RefSeq" id="WP_090087029.1">
    <property type="nucleotide sequence ID" value="NZ_FOMR01000013.1"/>
</dbReference>
<keyword evidence="2" id="KW-1185">Reference proteome</keyword>
<evidence type="ECO:0000313" key="2">
    <source>
        <dbReference type="Proteomes" id="UP000199474"/>
    </source>
</evidence>
<dbReference type="Proteomes" id="UP000199474">
    <property type="component" value="Unassembled WGS sequence"/>
</dbReference>
<proteinExistence type="predicted"/>
<reference evidence="2" key="1">
    <citation type="submission" date="2016-10" db="EMBL/GenBank/DDBJ databases">
        <authorList>
            <person name="Varghese N."/>
            <person name="Submissions S."/>
        </authorList>
    </citation>
    <scope>NUCLEOTIDE SEQUENCE [LARGE SCALE GENOMIC DNA]</scope>
    <source>
        <strain evidence="2">DSM 22530</strain>
    </source>
</reference>
<dbReference type="EMBL" id="FOMR01000013">
    <property type="protein sequence ID" value="SFE35300.1"/>
    <property type="molecule type" value="Genomic_DNA"/>
</dbReference>
<dbReference type="AlphaFoldDB" id="A0A1I1ZXT7"/>
<organism evidence="1 2">
    <name type="scientific">Lentibacillus persicus</name>
    <dbReference type="NCBI Taxonomy" id="640948"/>
    <lineage>
        <taxon>Bacteria</taxon>
        <taxon>Bacillati</taxon>
        <taxon>Bacillota</taxon>
        <taxon>Bacilli</taxon>
        <taxon>Bacillales</taxon>
        <taxon>Bacillaceae</taxon>
        <taxon>Lentibacillus</taxon>
    </lineage>
</organism>
<evidence type="ECO:0000313" key="1">
    <source>
        <dbReference type="EMBL" id="SFE35300.1"/>
    </source>
</evidence>
<dbReference type="InterPro" id="IPR025555">
    <property type="entry name" value="YppG"/>
</dbReference>
<dbReference type="Pfam" id="PF14179">
    <property type="entry name" value="YppG"/>
    <property type="match status" value="1"/>
</dbReference>
<protein>
    <submittedName>
        <fullName evidence="1">YppG-like protein</fullName>
    </submittedName>
</protein>
<accession>A0A1I1ZXT7</accession>
<sequence length="111" mass="12318">MIQKPGPFLSSANLFSAYNPQTINTRYDAHNLTAFEVFAKPKQPVYGPFPHYPGISAPQPSPQANLLKYFQNQDGQIDIEKMLSTAGQVVNTVQQVSPVVKDVGQLMKNLR</sequence>
<dbReference type="STRING" id="640948.SAMN05216238_11372"/>